<evidence type="ECO:0000313" key="2">
    <source>
        <dbReference type="EMBL" id="PLW32963.1"/>
    </source>
</evidence>
<feature type="region of interest" description="Disordered" evidence="1">
    <location>
        <begin position="62"/>
        <end position="84"/>
    </location>
</feature>
<evidence type="ECO:0000256" key="1">
    <source>
        <dbReference type="SAM" id="MobiDB-lite"/>
    </source>
</evidence>
<dbReference type="EMBL" id="PGCI01000231">
    <property type="protein sequence ID" value="PLW32963.1"/>
    <property type="molecule type" value="Genomic_DNA"/>
</dbReference>
<evidence type="ECO:0000313" key="3">
    <source>
        <dbReference type="Proteomes" id="UP000235392"/>
    </source>
</evidence>
<protein>
    <submittedName>
        <fullName evidence="2">Uncharacterized protein</fullName>
    </submittedName>
</protein>
<proteinExistence type="predicted"/>
<organism evidence="2 3">
    <name type="scientific">Puccinia coronata f. sp. avenae</name>
    <dbReference type="NCBI Taxonomy" id="200324"/>
    <lineage>
        <taxon>Eukaryota</taxon>
        <taxon>Fungi</taxon>
        <taxon>Dikarya</taxon>
        <taxon>Basidiomycota</taxon>
        <taxon>Pucciniomycotina</taxon>
        <taxon>Pucciniomycetes</taxon>
        <taxon>Pucciniales</taxon>
        <taxon>Pucciniaceae</taxon>
        <taxon>Puccinia</taxon>
    </lineage>
</organism>
<name>A0A2N5U5D4_9BASI</name>
<gene>
    <name evidence="2" type="ORF">PCASD_20102</name>
</gene>
<dbReference type="Proteomes" id="UP000235392">
    <property type="component" value="Unassembled WGS sequence"/>
</dbReference>
<reference evidence="2 3" key="1">
    <citation type="submission" date="2017-11" db="EMBL/GenBank/DDBJ databases">
        <title>De novo assembly and phasing of dikaryotic genomes from two isolates of Puccinia coronata f. sp. avenae, the causal agent of oat crown rust.</title>
        <authorList>
            <person name="Miller M.E."/>
            <person name="Zhang Y."/>
            <person name="Omidvar V."/>
            <person name="Sperschneider J."/>
            <person name="Schwessinger B."/>
            <person name="Raley C."/>
            <person name="Palmer J.M."/>
            <person name="Garnica D."/>
            <person name="Upadhyaya N."/>
            <person name="Rathjen J."/>
            <person name="Taylor J.M."/>
            <person name="Park R.F."/>
            <person name="Dodds P.N."/>
            <person name="Hirsch C.D."/>
            <person name="Kianian S.F."/>
            <person name="Figueroa M."/>
        </authorList>
    </citation>
    <scope>NUCLEOTIDE SEQUENCE [LARGE SCALE GENOMIC DNA]</scope>
    <source>
        <strain evidence="2">12SD80</strain>
    </source>
</reference>
<comment type="caution">
    <text evidence="2">The sequence shown here is derived from an EMBL/GenBank/DDBJ whole genome shotgun (WGS) entry which is preliminary data.</text>
</comment>
<dbReference type="AlphaFoldDB" id="A0A2N5U5D4"/>
<feature type="compositionally biased region" description="Polar residues" evidence="1">
    <location>
        <begin position="68"/>
        <end position="84"/>
    </location>
</feature>
<sequence length="84" mass="8989">MLGQGGCAARHSQGLHLSPFLFYHQHPVGPAHPPFQPLAGWVPSHPPHHTTGFPISQLINLTRLPSPGTHSTNNGLVQSTPPKP</sequence>
<accession>A0A2N5U5D4</accession>